<accession>A0ACB9NB91</accession>
<dbReference type="EMBL" id="CM039432">
    <property type="protein sequence ID" value="KAI4333685.1"/>
    <property type="molecule type" value="Genomic_DNA"/>
</dbReference>
<gene>
    <name evidence="1" type="ORF">L6164_018461</name>
</gene>
<dbReference type="Proteomes" id="UP000828941">
    <property type="component" value="Chromosome 7"/>
</dbReference>
<evidence type="ECO:0000313" key="1">
    <source>
        <dbReference type="EMBL" id="KAI4333685.1"/>
    </source>
</evidence>
<name>A0ACB9NB91_BAUVA</name>
<comment type="caution">
    <text evidence="1">The sequence shown here is derived from an EMBL/GenBank/DDBJ whole genome shotgun (WGS) entry which is preliminary data.</text>
</comment>
<reference evidence="1 2" key="1">
    <citation type="journal article" date="2022" name="DNA Res.">
        <title>Chromosomal-level genome assembly of the orchid tree Bauhinia variegata (Leguminosae; Cercidoideae) supports the allotetraploid origin hypothesis of Bauhinia.</title>
        <authorList>
            <person name="Zhong Y."/>
            <person name="Chen Y."/>
            <person name="Zheng D."/>
            <person name="Pang J."/>
            <person name="Liu Y."/>
            <person name="Luo S."/>
            <person name="Meng S."/>
            <person name="Qian L."/>
            <person name="Wei D."/>
            <person name="Dai S."/>
            <person name="Zhou R."/>
        </authorList>
    </citation>
    <scope>NUCLEOTIDE SEQUENCE [LARGE SCALE GENOMIC DNA]</scope>
    <source>
        <strain evidence="1">BV-YZ2020</strain>
    </source>
</reference>
<evidence type="ECO:0000313" key="2">
    <source>
        <dbReference type="Proteomes" id="UP000828941"/>
    </source>
</evidence>
<sequence>MFIVSAVMSRSTTSGDQVVFCEELLSPLGCDPVVCDPECKRRHGFNAVGHCELFQGYYHCLCRYHCPPPPA</sequence>
<proteinExistence type="predicted"/>
<organism evidence="1 2">
    <name type="scientific">Bauhinia variegata</name>
    <name type="common">Purple orchid tree</name>
    <name type="synonym">Phanera variegata</name>
    <dbReference type="NCBI Taxonomy" id="167791"/>
    <lineage>
        <taxon>Eukaryota</taxon>
        <taxon>Viridiplantae</taxon>
        <taxon>Streptophyta</taxon>
        <taxon>Embryophyta</taxon>
        <taxon>Tracheophyta</taxon>
        <taxon>Spermatophyta</taxon>
        <taxon>Magnoliopsida</taxon>
        <taxon>eudicotyledons</taxon>
        <taxon>Gunneridae</taxon>
        <taxon>Pentapetalae</taxon>
        <taxon>rosids</taxon>
        <taxon>fabids</taxon>
        <taxon>Fabales</taxon>
        <taxon>Fabaceae</taxon>
        <taxon>Cercidoideae</taxon>
        <taxon>Cercideae</taxon>
        <taxon>Bauhiniinae</taxon>
        <taxon>Bauhinia</taxon>
    </lineage>
</organism>
<keyword evidence="2" id="KW-1185">Reference proteome</keyword>
<protein>
    <submittedName>
        <fullName evidence="1">Uncharacterized protein</fullName>
    </submittedName>
</protein>